<keyword evidence="1 6" id="KW-0819">tRNA processing</keyword>
<dbReference type="InterPro" id="IPR000100">
    <property type="entry name" value="RNase_P"/>
</dbReference>
<keyword evidence="2 6" id="KW-0540">Nuclease</keyword>
<evidence type="ECO:0000256" key="5">
    <source>
        <dbReference type="ARBA" id="ARBA00022884"/>
    </source>
</evidence>
<reference evidence="8 9" key="1">
    <citation type="journal article" date="2016" name="Nat. Commun.">
        <title>Thousands of microbial genomes shed light on interconnected biogeochemical processes in an aquifer system.</title>
        <authorList>
            <person name="Anantharaman K."/>
            <person name="Brown C.T."/>
            <person name="Hug L.A."/>
            <person name="Sharon I."/>
            <person name="Castelle C.J."/>
            <person name="Probst A.J."/>
            <person name="Thomas B.C."/>
            <person name="Singh A."/>
            <person name="Wilkins M.J."/>
            <person name="Karaoz U."/>
            <person name="Brodie E.L."/>
            <person name="Williams K.H."/>
            <person name="Hubbard S.S."/>
            <person name="Banfield J.F."/>
        </authorList>
    </citation>
    <scope>NUCLEOTIDE SEQUENCE [LARGE SCALE GENOMIC DNA]</scope>
</reference>
<comment type="similarity">
    <text evidence="6">Belongs to the RnpA family.</text>
</comment>
<dbReference type="EC" id="3.1.26.5" evidence="6 7"/>
<comment type="caution">
    <text evidence="8">The sequence shown here is derived from an EMBL/GenBank/DDBJ whole genome shotgun (WGS) entry which is preliminary data.</text>
</comment>
<gene>
    <name evidence="6" type="primary">rnpA</name>
    <name evidence="8" type="ORF">A3I86_02025</name>
</gene>
<dbReference type="AlphaFoldDB" id="A0A1G2UHA7"/>
<protein>
    <recommendedName>
        <fullName evidence="6 7">Ribonuclease P protein component</fullName>
        <shortName evidence="6">RNase P protein</shortName>
        <shortName evidence="6">RNaseP protein</shortName>
        <ecNumber evidence="6 7">3.1.26.5</ecNumber>
    </recommendedName>
    <alternativeName>
        <fullName evidence="6">Protein C5</fullName>
    </alternativeName>
</protein>
<dbReference type="GO" id="GO:0042781">
    <property type="term" value="F:3'-tRNA processing endoribonuclease activity"/>
    <property type="evidence" value="ECO:0007669"/>
    <property type="project" value="TreeGrafter"/>
</dbReference>
<comment type="catalytic activity">
    <reaction evidence="6">
        <text>Endonucleolytic cleavage of RNA, removing 5'-extranucleotides from tRNA precursor.</text>
        <dbReference type="EC" id="3.1.26.5"/>
    </reaction>
</comment>
<dbReference type="Gene3D" id="3.30.230.10">
    <property type="match status" value="1"/>
</dbReference>
<name>A0A1G2UHA7_9BACT</name>
<keyword evidence="3 6" id="KW-0255">Endonuclease</keyword>
<dbReference type="PANTHER" id="PTHR33992:SF1">
    <property type="entry name" value="RIBONUCLEASE P PROTEIN COMPONENT"/>
    <property type="match status" value="1"/>
</dbReference>
<organism evidence="8 9">
    <name type="scientific">Candidatus Zambryskibacteria bacterium RIFCSPLOWO2_02_FULL_39_14</name>
    <dbReference type="NCBI Taxonomy" id="1802769"/>
    <lineage>
        <taxon>Bacteria</taxon>
        <taxon>Candidatus Zambryskiibacteriota</taxon>
    </lineage>
</organism>
<comment type="function">
    <text evidence="6">RNaseP catalyzes the removal of the 5'-leader sequence from pre-tRNA to produce the mature 5'-terminus. It can also cleave other RNA substrates such as 4.5S RNA. The protein component plays an auxiliary but essential role in vivo by binding to the 5'-leader sequence and broadening the substrate specificity of the ribozyme.</text>
</comment>
<dbReference type="GO" id="GO:0000049">
    <property type="term" value="F:tRNA binding"/>
    <property type="evidence" value="ECO:0007669"/>
    <property type="project" value="UniProtKB-UniRule"/>
</dbReference>
<evidence type="ECO:0000313" key="9">
    <source>
        <dbReference type="Proteomes" id="UP000177096"/>
    </source>
</evidence>
<sequence>MISKNRRIPRELFKPLLESRKYFNSAHFSLRIAKAETPRLTISVSKKVSKKAVVRNKIRRRVYSAVHNLMPELSDNLFLLIAKAGSENIKGQDLKDELVELLKKV</sequence>
<dbReference type="PANTHER" id="PTHR33992">
    <property type="entry name" value="RIBONUCLEASE P PROTEIN COMPONENT"/>
    <property type="match status" value="1"/>
</dbReference>
<dbReference type="GO" id="GO:0030677">
    <property type="term" value="C:ribonuclease P complex"/>
    <property type="evidence" value="ECO:0007669"/>
    <property type="project" value="TreeGrafter"/>
</dbReference>
<dbReference type="HAMAP" id="MF_00227">
    <property type="entry name" value="RNase_P"/>
    <property type="match status" value="1"/>
</dbReference>
<evidence type="ECO:0000256" key="2">
    <source>
        <dbReference type="ARBA" id="ARBA00022722"/>
    </source>
</evidence>
<evidence type="ECO:0000256" key="7">
    <source>
        <dbReference type="NCBIfam" id="TIGR00188"/>
    </source>
</evidence>
<dbReference type="GO" id="GO:0001682">
    <property type="term" value="P:tRNA 5'-leader removal"/>
    <property type="evidence" value="ECO:0007669"/>
    <property type="project" value="UniProtKB-UniRule"/>
</dbReference>
<dbReference type="Pfam" id="PF00825">
    <property type="entry name" value="Ribonuclease_P"/>
    <property type="match status" value="1"/>
</dbReference>
<dbReference type="Proteomes" id="UP000177096">
    <property type="component" value="Unassembled WGS sequence"/>
</dbReference>
<dbReference type="GO" id="GO:0004526">
    <property type="term" value="F:ribonuclease P activity"/>
    <property type="evidence" value="ECO:0007669"/>
    <property type="project" value="UniProtKB-UniRule"/>
</dbReference>
<evidence type="ECO:0000256" key="1">
    <source>
        <dbReference type="ARBA" id="ARBA00022694"/>
    </source>
</evidence>
<evidence type="ECO:0000256" key="4">
    <source>
        <dbReference type="ARBA" id="ARBA00022801"/>
    </source>
</evidence>
<comment type="subunit">
    <text evidence="6">Consists of a catalytic RNA component (M1 or rnpB) and a protein subunit.</text>
</comment>
<dbReference type="SUPFAM" id="SSF54211">
    <property type="entry name" value="Ribosomal protein S5 domain 2-like"/>
    <property type="match status" value="1"/>
</dbReference>
<keyword evidence="5 6" id="KW-0694">RNA-binding</keyword>
<dbReference type="NCBIfam" id="TIGR00188">
    <property type="entry name" value="rnpA"/>
    <property type="match status" value="1"/>
</dbReference>
<evidence type="ECO:0000256" key="3">
    <source>
        <dbReference type="ARBA" id="ARBA00022759"/>
    </source>
</evidence>
<evidence type="ECO:0000256" key="6">
    <source>
        <dbReference type="HAMAP-Rule" id="MF_00227"/>
    </source>
</evidence>
<dbReference type="EMBL" id="MHWM01000019">
    <property type="protein sequence ID" value="OHB08785.1"/>
    <property type="molecule type" value="Genomic_DNA"/>
</dbReference>
<evidence type="ECO:0000313" key="8">
    <source>
        <dbReference type="EMBL" id="OHB08785.1"/>
    </source>
</evidence>
<proteinExistence type="inferred from homology"/>
<keyword evidence="4 6" id="KW-0378">Hydrolase</keyword>
<dbReference type="InterPro" id="IPR014721">
    <property type="entry name" value="Ribsml_uS5_D2-typ_fold_subgr"/>
</dbReference>
<accession>A0A1G2UHA7</accession>
<dbReference type="InterPro" id="IPR020568">
    <property type="entry name" value="Ribosomal_Su5_D2-typ_SF"/>
</dbReference>